<dbReference type="EMBL" id="LAIU01000003">
    <property type="protein sequence ID" value="KKB25658.1"/>
    <property type="molecule type" value="Genomic_DNA"/>
</dbReference>
<dbReference type="RefSeq" id="WP_015901516.1">
    <property type="nucleotide sequence ID" value="NZ_BKAO01000004.1"/>
</dbReference>
<proteinExistence type="predicted"/>
<comment type="caution">
    <text evidence="2">The sequence shown here is derived from an EMBL/GenBank/DDBJ whole genome shotgun (WGS) entry which is preliminary data.</text>
</comment>
<dbReference type="Proteomes" id="UP000033530">
    <property type="component" value="Unassembled WGS sequence"/>
</dbReference>
<accession>A0AAJ0JQQ2</accession>
<dbReference type="AlphaFoldDB" id="A0AAJ0JQQ2"/>
<name>A0AAJ0JQQ2_STACA</name>
<evidence type="ECO:0000313" key="2">
    <source>
        <dbReference type="EMBL" id="KKB25658.1"/>
    </source>
</evidence>
<feature type="region of interest" description="Disordered" evidence="1">
    <location>
        <begin position="23"/>
        <end position="65"/>
    </location>
</feature>
<reference evidence="2 3" key="1">
    <citation type="submission" date="2015-03" db="EMBL/GenBank/DDBJ databases">
        <title>Draft Genome Sequence of S. carnosus subsp. utilis LTH 7013, Isolated from South Tirolean Ham.</title>
        <authorList>
            <person name="Mueller A."/>
            <person name="Huptas C."/>
            <person name="Wenning M."/>
            <person name="Weiss A."/>
            <person name="Schmidt H."/>
        </authorList>
    </citation>
    <scope>NUCLEOTIDE SEQUENCE [LARGE SCALE GENOMIC DNA]</scope>
    <source>
        <strain evidence="2 3">LTH7013</strain>
    </source>
</reference>
<gene>
    <name evidence="2" type="ORF">VV61_06155</name>
</gene>
<dbReference type="GeneID" id="93794727"/>
<evidence type="ECO:0000313" key="3">
    <source>
        <dbReference type="Proteomes" id="UP000033530"/>
    </source>
</evidence>
<protein>
    <submittedName>
        <fullName evidence="2">Uncharacterized protein</fullName>
    </submittedName>
</protein>
<evidence type="ECO:0000256" key="1">
    <source>
        <dbReference type="SAM" id="MobiDB-lite"/>
    </source>
</evidence>
<sequence length="65" mass="7505">MFWLGMSFPILAVGFIVMAVREEKKRKAKQKEKQAKWEAEKAHENGEPSDESANHHSNAEKEVKH</sequence>
<organism evidence="2 3">
    <name type="scientific">Staphylococcus carnosus</name>
    <dbReference type="NCBI Taxonomy" id="1281"/>
    <lineage>
        <taxon>Bacteria</taxon>
        <taxon>Bacillati</taxon>
        <taxon>Bacillota</taxon>
        <taxon>Bacilli</taxon>
        <taxon>Bacillales</taxon>
        <taxon>Staphylococcaceae</taxon>
        <taxon>Staphylococcus</taxon>
    </lineage>
</organism>